<proteinExistence type="predicted"/>
<keyword evidence="1" id="KW-0472">Membrane</keyword>
<organism evidence="2 3">
    <name type="scientific">Paracoccus methylovorus</name>
    <dbReference type="NCBI Taxonomy" id="2812658"/>
    <lineage>
        <taxon>Bacteria</taxon>
        <taxon>Pseudomonadati</taxon>
        <taxon>Pseudomonadota</taxon>
        <taxon>Alphaproteobacteria</taxon>
        <taxon>Rhodobacterales</taxon>
        <taxon>Paracoccaceae</taxon>
        <taxon>Paracoccus</taxon>
    </lineage>
</organism>
<dbReference type="Proteomes" id="UP000663629">
    <property type="component" value="Chromosome 2"/>
</dbReference>
<gene>
    <name evidence="2" type="ORF">JWJ88_16290</name>
</gene>
<evidence type="ECO:0000256" key="1">
    <source>
        <dbReference type="SAM" id="Phobius"/>
    </source>
</evidence>
<name>A0ABX7JNL8_9RHOB</name>
<keyword evidence="3" id="KW-1185">Reference proteome</keyword>
<evidence type="ECO:0000313" key="3">
    <source>
        <dbReference type="Proteomes" id="UP000663629"/>
    </source>
</evidence>
<evidence type="ECO:0008006" key="4">
    <source>
        <dbReference type="Google" id="ProtNLM"/>
    </source>
</evidence>
<evidence type="ECO:0000313" key="2">
    <source>
        <dbReference type="EMBL" id="QRZ15847.1"/>
    </source>
</evidence>
<keyword evidence="1" id="KW-0812">Transmembrane</keyword>
<dbReference type="RefSeq" id="WP_205296740.1">
    <property type="nucleotide sequence ID" value="NZ_CP070371.1"/>
</dbReference>
<accession>A0ABX7JNL8</accession>
<feature type="transmembrane region" description="Helical" evidence="1">
    <location>
        <begin position="33"/>
        <end position="56"/>
    </location>
</feature>
<keyword evidence="1" id="KW-1133">Transmembrane helix</keyword>
<sequence length="57" mass="6508">MFVAFGLGLFMPGGCYQDERQYFRILTRSTRMKAYHLIFMAQIAGLVGLIAAAVLYW</sequence>
<reference evidence="2 3" key="1">
    <citation type="submission" date="2021-02" db="EMBL/GenBank/DDBJ databases">
        <title>Paracoccus methylovroum sp.nov., a new methanol and methylamine utilizing methylotrophic denitrifer.</title>
        <authorList>
            <person name="Timsy T."/>
            <person name="Behrendt U."/>
            <person name="Ulrich A."/>
            <person name="Spanner T."/>
            <person name="Foesel B.U."/>
            <person name="Horn M.A."/>
            <person name="Kolb S."/>
        </authorList>
    </citation>
    <scope>NUCLEOTIDE SEQUENCE [LARGE SCALE GENOMIC DNA]</scope>
    <source>
        <strain evidence="2 3">H4-D09</strain>
    </source>
</reference>
<protein>
    <recommendedName>
        <fullName evidence="4">HIG1 domain-containing protein</fullName>
    </recommendedName>
</protein>
<dbReference type="EMBL" id="CP070371">
    <property type="protein sequence ID" value="QRZ15847.1"/>
    <property type="molecule type" value="Genomic_DNA"/>
</dbReference>